<name>A0A5C6M3Q9_9PLAN</name>
<gene>
    <name evidence="2" type="ORF">E3A20_21150</name>
</gene>
<dbReference type="EMBL" id="SRHE01000518">
    <property type="protein sequence ID" value="TWW08755.1"/>
    <property type="molecule type" value="Genomic_DNA"/>
</dbReference>
<reference evidence="2 3" key="1">
    <citation type="submission" date="2019-08" db="EMBL/GenBank/DDBJ databases">
        <title>100 year-old enigma solved: identification of Planctomyces bekefii, the type genus and species of the phylum Planctomycetes.</title>
        <authorList>
            <person name="Svetlana D.N."/>
            <person name="Overmann J."/>
        </authorList>
    </citation>
    <scope>NUCLEOTIDE SEQUENCE [LARGE SCALE GENOMIC DNA]</scope>
    <source>
        <strain evidence="2">Phe10_nw2017</strain>
    </source>
</reference>
<comment type="caution">
    <text evidence="2">The sequence shown here is derived from an EMBL/GenBank/DDBJ whole genome shotgun (WGS) entry which is preliminary data.</text>
</comment>
<organism evidence="2 3">
    <name type="scientific">Planctomyces bekefii</name>
    <dbReference type="NCBI Taxonomy" id="1653850"/>
    <lineage>
        <taxon>Bacteria</taxon>
        <taxon>Pseudomonadati</taxon>
        <taxon>Planctomycetota</taxon>
        <taxon>Planctomycetia</taxon>
        <taxon>Planctomycetales</taxon>
        <taxon>Planctomycetaceae</taxon>
        <taxon>Planctomyces</taxon>
    </lineage>
</organism>
<evidence type="ECO:0000256" key="1">
    <source>
        <dbReference type="SAM" id="MobiDB-lite"/>
    </source>
</evidence>
<dbReference type="AlphaFoldDB" id="A0A5C6M3Q9"/>
<accession>A0A5C6M3Q9</accession>
<protein>
    <submittedName>
        <fullName evidence="2">Uncharacterized protein</fullName>
    </submittedName>
</protein>
<feature type="non-terminal residue" evidence="2">
    <location>
        <position position="1"/>
    </location>
</feature>
<evidence type="ECO:0000313" key="3">
    <source>
        <dbReference type="Proteomes" id="UP000321083"/>
    </source>
</evidence>
<keyword evidence="3" id="KW-1185">Reference proteome</keyword>
<reference evidence="2 3" key="2">
    <citation type="submission" date="2019-08" db="EMBL/GenBank/DDBJ databases">
        <authorList>
            <person name="Henke P."/>
        </authorList>
    </citation>
    <scope>NUCLEOTIDE SEQUENCE [LARGE SCALE GENOMIC DNA]</scope>
    <source>
        <strain evidence="2">Phe10_nw2017</strain>
    </source>
</reference>
<evidence type="ECO:0000313" key="2">
    <source>
        <dbReference type="EMBL" id="TWW08755.1"/>
    </source>
</evidence>
<sequence length="36" mass="3892">SRHPRHATAADGDSDLPLPHTRDATTLLCSTAYDDN</sequence>
<feature type="region of interest" description="Disordered" evidence="1">
    <location>
        <begin position="1"/>
        <end position="23"/>
    </location>
</feature>
<dbReference type="Proteomes" id="UP000321083">
    <property type="component" value="Unassembled WGS sequence"/>
</dbReference>
<proteinExistence type="predicted"/>